<organism evidence="4 5">
    <name type="scientific">Rhizocola hellebori</name>
    <dbReference type="NCBI Taxonomy" id="1392758"/>
    <lineage>
        <taxon>Bacteria</taxon>
        <taxon>Bacillati</taxon>
        <taxon>Actinomycetota</taxon>
        <taxon>Actinomycetes</taxon>
        <taxon>Micromonosporales</taxon>
        <taxon>Micromonosporaceae</taxon>
        <taxon>Rhizocola</taxon>
    </lineage>
</organism>
<comment type="caution">
    <text evidence="4">The sequence shown here is derived from an EMBL/GenBank/DDBJ whole genome shotgun (WGS) entry which is preliminary data.</text>
</comment>
<dbReference type="InterPro" id="IPR036291">
    <property type="entry name" value="NAD(P)-bd_dom_sf"/>
</dbReference>
<dbReference type="Gene3D" id="3.40.50.720">
    <property type="entry name" value="NAD(P)-binding Rossmann-like Domain"/>
    <property type="match status" value="1"/>
</dbReference>
<name>A0A8J3VJU8_9ACTN</name>
<dbReference type="AlphaFoldDB" id="A0A8J3VJU8"/>
<keyword evidence="5" id="KW-1185">Reference proteome</keyword>
<dbReference type="RefSeq" id="WP_203912604.1">
    <property type="nucleotide sequence ID" value="NZ_BONY01000056.1"/>
</dbReference>
<gene>
    <name evidence="4" type="ORF">Rhe02_69290</name>
</gene>
<dbReference type="PANTHER" id="PTHR44169">
    <property type="entry name" value="NADPH-DEPENDENT 1-ACYLDIHYDROXYACETONE PHOSPHATE REDUCTASE"/>
    <property type="match status" value="1"/>
</dbReference>
<dbReference type="Pfam" id="PF00106">
    <property type="entry name" value="adh_short"/>
    <property type="match status" value="1"/>
</dbReference>
<sequence length="235" mass="24252">MEISGSTAFVTGANRGIGRALLDALLDRGARRVYAASRTAMTQTDERVVPLQLDITDPAQIAAAAALATDVTLLINNAGSLAFTDSLTGDLAAVESDWRTNYLGTLAMSRAFVPVLQANAPGAIVNLLTLLAFAPVPAIGGYSASKAAAASATQALRAQLTGTGITVHGVFPGAVDTDMSSAFPIPKATPAEVAAAILDGLEAKQDNIFPDPMSRNGYDLWRSDPAALEHQMASI</sequence>
<protein>
    <submittedName>
        <fullName evidence="4">Short-chain dehydrogenase</fullName>
    </submittedName>
</protein>
<dbReference type="PANTHER" id="PTHR44169:SF6">
    <property type="entry name" value="NADPH-DEPENDENT 1-ACYLDIHYDROXYACETONE PHOSPHATE REDUCTASE"/>
    <property type="match status" value="1"/>
</dbReference>
<evidence type="ECO:0000313" key="4">
    <source>
        <dbReference type="EMBL" id="GIH08862.1"/>
    </source>
</evidence>
<dbReference type="PRINTS" id="PR00080">
    <property type="entry name" value="SDRFAMILY"/>
</dbReference>
<dbReference type="Proteomes" id="UP000612899">
    <property type="component" value="Unassembled WGS sequence"/>
</dbReference>
<reference evidence="4" key="1">
    <citation type="submission" date="2021-01" db="EMBL/GenBank/DDBJ databases">
        <title>Whole genome shotgun sequence of Rhizocola hellebori NBRC 109834.</title>
        <authorList>
            <person name="Komaki H."/>
            <person name="Tamura T."/>
        </authorList>
    </citation>
    <scope>NUCLEOTIDE SEQUENCE</scope>
    <source>
        <strain evidence="4">NBRC 109834</strain>
    </source>
</reference>
<dbReference type="SUPFAM" id="SSF51735">
    <property type="entry name" value="NAD(P)-binding Rossmann-fold domains"/>
    <property type="match status" value="1"/>
</dbReference>
<evidence type="ECO:0000256" key="1">
    <source>
        <dbReference type="ARBA" id="ARBA00006484"/>
    </source>
</evidence>
<evidence type="ECO:0000313" key="5">
    <source>
        <dbReference type="Proteomes" id="UP000612899"/>
    </source>
</evidence>
<accession>A0A8J3VJU8</accession>
<dbReference type="InterPro" id="IPR002347">
    <property type="entry name" value="SDR_fam"/>
</dbReference>
<proteinExistence type="inferred from homology"/>
<evidence type="ECO:0000256" key="2">
    <source>
        <dbReference type="ARBA" id="ARBA00023002"/>
    </source>
</evidence>
<dbReference type="PRINTS" id="PR00081">
    <property type="entry name" value="GDHRDH"/>
</dbReference>
<dbReference type="NCBIfam" id="NF006118">
    <property type="entry name" value="PRK08264.1-4"/>
    <property type="match status" value="1"/>
</dbReference>
<comment type="similarity">
    <text evidence="1 3">Belongs to the short-chain dehydrogenases/reductases (SDR) family.</text>
</comment>
<dbReference type="EMBL" id="BONY01000056">
    <property type="protein sequence ID" value="GIH08862.1"/>
    <property type="molecule type" value="Genomic_DNA"/>
</dbReference>
<dbReference type="GO" id="GO:0016491">
    <property type="term" value="F:oxidoreductase activity"/>
    <property type="evidence" value="ECO:0007669"/>
    <property type="project" value="UniProtKB-KW"/>
</dbReference>
<evidence type="ECO:0000256" key="3">
    <source>
        <dbReference type="RuleBase" id="RU000363"/>
    </source>
</evidence>
<keyword evidence="2" id="KW-0560">Oxidoreductase</keyword>